<dbReference type="PANTHER" id="PTHR23416:SF23">
    <property type="entry name" value="ACETYLTRANSFERASE C18B11.09C-RELATED"/>
    <property type="match status" value="1"/>
</dbReference>
<reference evidence="5 6" key="1">
    <citation type="journal article" date="2015" name="Genome Announc.">
        <title>Expanding the biotechnology potential of lactobacilli through comparative genomics of 213 strains and associated genera.</title>
        <authorList>
            <person name="Sun Z."/>
            <person name="Harris H.M."/>
            <person name="McCann A."/>
            <person name="Guo C."/>
            <person name="Argimon S."/>
            <person name="Zhang W."/>
            <person name="Yang X."/>
            <person name="Jeffery I.B."/>
            <person name="Cooney J.C."/>
            <person name="Kagawa T.F."/>
            <person name="Liu W."/>
            <person name="Song Y."/>
            <person name="Salvetti E."/>
            <person name="Wrobel A."/>
            <person name="Rasinkangas P."/>
            <person name="Parkhill J."/>
            <person name="Rea M.C."/>
            <person name="O'Sullivan O."/>
            <person name="Ritari J."/>
            <person name="Douillard F.P."/>
            <person name="Paul Ross R."/>
            <person name="Yang R."/>
            <person name="Briner A.E."/>
            <person name="Felis G.E."/>
            <person name="de Vos W.M."/>
            <person name="Barrangou R."/>
            <person name="Klaenhammer T.R."/>
            <person name="Caufield P.W."/>
            <person name="Cui Y."/>
            <person name="Zhang H."/>
            <person name="O'Toole P.W."/>
        </authorList>
    </citation>
    <scope>NUCLEOTIDE SEQUENCE [LARGE SCALE GENOMIC DNA]</scope>
    <source>
        <strain evidence="5 6">DSM 19394</strain>
    </source>
</reference>
<keyword evidence="6" id="KW-1185">Reference proteome</keyword>
<dbReference type="AlphaFoldDB" id="A0A0R1LES3"/>
<comment type="similarity">
    <text evidence="1">Belongs to the transferase hexapeptide repeat family.</text>
</comment>
<evidence type="ECO:0000313" key="6">
    <source>
        <dbReference type="Proteomes" id="UP000051955"/>
    </source>
</evidence>
<dbReference type="GO" id="GO:0005829">
    <property type="term" value="C:cytosol"/>
    <property type="evidence" value="ECO:0007669"/>
    <property type="project" value="TreeGrafter"/>
</dbReference>
<comment type="caution">
    <text evidence="5">The sequence shown here is derived from an EMBL/GenBank/DDBJ whole genome shotgun (WGS) entry which is preliminary data.</text>
</comment>
<dbReference type="GO" id="GO:0016407">
    <property type="term" value="F:acetyltransferase activity"/>
    <property type="evidence" value="ECO:0007669"/>
    <property type="project" value="InterPro"/>
</dbReference>
<dbReference type="GO" id="GO:0008374">
    <property type="term" value="F:O-acyltransferase activity"/>
    <property type="evidence" value="ECO:0007669"/>
    <property type="project" value="TreeGrafter"/>
</dbReference>
<evidence type="ECO:0000259" key="4">
    <source>
        <dbReference type="SMART" id="SM01266"/>
    </source>
</evidence>
<dbReference type="InterPro" id="IPR024688">
    <property type="entry name" value="Mac_dom"/>
</dbReference>
<dbReference type="Pfam" id="PF12464">
    <property type="entry name" value="Mac"/>
    <property type="match status" value="1"/>
</dbReference>
<dbReference type="Proteomes" id="UP000051955">
    <property type="component" value="Unassembled WGS sequence"/>
</dbReference>
<dbReference type="OrthoDB" id="9812571at2"/>
<sequence length="195" mass="20711">MGLSEKEKMIAGNQLFNVYDDELVAERAAARKQVEAFNALGESDPAKSQALIRQLFGSTGDAVSVHANFRCDYGYNIYVDDDFFANYDCVMLDVAPIRIGKHCLLGPKVQLYSVNHPAEPELRRNGAMGVGKPITLGDDVWVGGGAIICPGVTLGNNVIVGAGSVVTKSFGDNVAIAGNPARVIKSIAPKSPVDD</sequence>
<evidence type="ECO:0000256" key="2">
    <source>
        <dbReference type="ARBA" id="ARBA00022679"/>
    </source>
</evidence>
<gene>
    <name evidence="5" type="ORF">FD25_GL001215</name>
</gene>
<evidence type="ECO:0000313" key="5">
    <source>
        <dbReference type="EMBL" id="KRK93888.1"/>
    </source>
</evidence>
<dbReference type="Gene3D" id="2.160.10.10">
    <property type="entry name" value="Hexapeptide repeat proteins"/>
    <property type="match status" value="1"/>
</dbReference>
<dbReference type="FunFam" id="2.160.10.10:FF:000025">
    <property type="entry name" value="Hexapeptide-repeat containing-acetyltransferase"/>
    <property type="match status" value="1"/>
</dbReference>
<keyword evidence="3" id="KW-0012">Acyltransferase</keyword>
<name>A0A0R1LES3_9LACO</name>
<dbReference type="Pfam" id="PF00132">
    <property type="entry name" value="Hexapep"/>
    <property type="match status" value="1"/>
</dbReference>
<dbReference type="SUPFAM" id="SSF51161">
    <property type="entry name" value="Trimeric LpxA-like enzymes"/>
    <property type="match status" value="1"/>
</dbReference>
<dbReference type="InterPro" id="IPR011004">
    <property type="entry name" value="Trimer_LpxA-like_sf"/>
</dbReference>
<organism evidence="5 6">
    <name type="scientific">Levilactobacillus acidifarinae DSM 19394 = JCM 15949</name>
    <dbReference type="NCBI Taxonomy" id="1423715"/>
    <lineage>
        <taxon>Bacteria</taxon>
        <taxon>Bacillati</taxon>
        <taxon>Bacillota</taxon>
        <taxon>Bacilli</taxon>
        <taxon>Lactobacillales</taxon>
        <taxon>Lactobacillaceae</taxon>
        <taxon>Levilactobacillus</taxon>
    </lineage>
</organism>
<dbReference type="InterPro" id="IPR001451">
    <property type="entry name" value="Hexapep"/>
</dbReference>
<feature type="domain" description="Maltose/galactoside acetyltransferase" evidence="4">
    <location>
        <begin position="6"/>
        <end position="61"/>
    </location>
</feature>
<dbReference type="PATRIC" id="fig|1423715.3.peg.1249"/>
<evidence type="ECO:0000256" key="3">
    <source>
        <dbReference type="ARBA" id="ARBA00023315"/>
    </source>
</evidence>
<dbReference type="STRING" id="1423715.FD25_GL001215"/>
<dbReference type="SMART" id="SM01266">
    <property type="entry name" value="Mac"/>
    <property type="match status" value="1"/>
</dbReference>
<protein>
    <submittedName>
        <fullName evidence="5">Acetyltransferase</fullName>
    </submittedName>
</protein>
<accession>A0A0R1LES3</accession>
<dbReference type="EMBL" id="AZDV01000028">
    <property type="protein sequence ID" value="KRK93888.1"/>
    <property type="molecule type" value="Genomic_DNA"/>
</dbReference>
<proteinExistence type="inferred from homology"/>
<dbReference type="InterPro" id="IPR051159">
    <property type="entry name" value="Hexapeptide_acetyltransf"/>
</dbReference>
<evidence type="ECO:0000256" key="1">
    <source>
        <dbReference type="ARBA" id="ARBA00007274"/>
    </source>
</evidence>
<keyword evidence="2 5" id="KW-0808">Transferase</keyword>
<dbReference type="PANTHER" id="PTHR23416">
    <property type="entry name" value="SIALIC ACID SYNTHASE-RELATED"/>
    <property type="match status" value="1"/>
</dbReference>
<dbReference type="CDD" id="cd03357">
    <property type="entry name" value="LbH_MAT_GAT"/>
    <property type="match status" value="1"/>
</dbReference>